<dbReference type="Proteomes" id="UP000183404">
    <property type="component" value="Unassembled WGS sequence"/>
</dbReference>
<dbReference type="GO" id="GO:0008444">
    <property type="term" value="F:CDP-diacylglycerol-glycerol-3-phosphate 3-phosphatidyltransferase activity"/>
    <property type="evidence" value="ECO:0007669"/>
    <property type="project" value="UniProtKB-UniRule"/>
</dbReference>
<keyword evidence="12" id="KW-0472">Membrane</keyword>
<comment type="function">
    <text evidence="1">This protein catalyzes the committed step to the synthesis of the acidic phospholipids.</text>
</comment>
<dbReference type="InterPro" id="IPR004570">
    <property type="entry name" value="Phosphatidylglycerol_P_synth"/>
</dbReference>
<evidence type="ECO:0000256" key="5">
    <source>
        <dbReference type="ARBA" id="ARBA00013170"/>
    </source>
</evidence>
<evidence type="ECO:0000256" key="7">
    <source>
        <dbReference type="ARBA" id="ARBA00022516"/>
    </source>
</evidence>
<dbReference type="Gene3D" id="1.20.120.1760">
    <property type="match status" value="1"/>
</dbReference>
<dbReference type="GO" id="GO:0016020">
    <property type="term" value="C:membrane"/>
    <property type="evidence" value="ECO:0007669"/>
    <property type="project" value="UniProtKB-SubCell"/>
</dbReference>
<evidence type="ECO:0000256" key="16">
    <source>
        <dbReference type="NCBIfam" id="TIGR00560"/>
    </source>
</evidence>
<comment type="subcellular location">
    <subcellularLocation>
        <location evidence="2">Membrane</location>
        <topology evidence="2">Multi-pass membrane protein</topology>
    </subcellularLocation>
</comment>
<organism evidence="18 19">
    <name type="scientific">Thermoanaerobacter thermohydrosulfuricus</name>
    <name type="common">Clostridium thermohydrosulfuricum</name>
    <dbReference type="NCBI Taxonomy" id="1516"/>
    <lineage>
        <taxon>Bacteria</taxon>
        <taxon>Bacillati</taxon>
        <taxon>Bacillota</taxon>
        <taxon>Clostridia</taxon>
        <taxon>Thermoanaerobacterales</taxon>
        <taxon>Thermoanaerobacteraceae</taxon>
        <taxon>Thermoanaerobacter</taxon>
    </lineage>
</organism>
<evidence type="ECO:0000256" key="12">
    <source>
        <dbReference type="ARBA" id="ARBA00023136"/>
    </source>
</evidence>
<evidence type="ECO:0000256" key="15">
    <source>
        <dbReference type="ARBA" id="ARBA00048586"/>
    </source>
</evidence>
<dbReference type="AlphaFoldDB" id="A0A1I1YAX5"/>
<name>A0A1I1YAX5_THETY</name>
<evidence type="ECO:0000256" key="3">
    <source>
        <dbReference type="ARBA" id="ARBA00005042"/>
    </source>
</evidence>
<evidence type="ECO:0000256" key="2">
    <source>
        <dbReference type="ARBA" id="ARBA00004141"/>
    </source>
</evidence>
<dbReference type="PROSITE" id="PS00379">
    <property type="entry name" value="CDP_ALCOHOL_P_TRANSF"/>
    <property type="match status" value="1"/>
</dbReference>
<keyword evidence="10" id="KW-1133">Transmembrane helix</keyword>
<evidence type="ECO:0000256" key="10">
    <source>
        <dbReference type="ARBA" id="ARBA00022989"/>
    </source>
</evidence>
<dbReference type="InterPro" id="IPR050324">
    <property type="entry name" value="CDP-alcohol_PTase-I"/>
</dbReference>
<evidence type="ECO:0000256" key="4">
    <source>
        <dbReference type="ARBA" id="ARBA00010441"/>
    </source>
</evidence>
<evidence type="ECO:0000256" key="1">
    <source>
        <dbReference type="ARBA" id="ARBA00003973"/>
    </source>
</evidence>
<comment type="catalytic activity">
    <reaction evidence="15">
        <text>a CDP-1,2-diacyl-sn-glycerol + sn-glycerol 3-phosphate = a 1,2-diacyl-sn-glycero-3-phospho-(1'-sn-glycero-3'-phosphate) + CMP + H(+)</text>
        <dbReference type="Rhea" id="RHEA:12593"/>
        <dbReference type="ChEBI" id="CHEBI:15378"/>
        <dbReference type="ChEBI" id="CHEBI:57597"/>
        <dbReference type="ChEBI" id="CHEBI:58332"/>
        <dbReference type="ChEBI" id="CHEBI:60110"/>
        <dbReference type="ChEBI" id="CHEBI:60377"/>
        <dbReference type="EC" id="2.7.8.5"/>
    </reaction>
</comment>
<protein>
    <recommendedName>
        <fullName evidence="6 16">CDP-diacylglycerol--glycerol-3-phosphate 3-phosphatidyltransferase</fullName>
        <ecNumber evidence="5 16">2.7.8.5</ecNumber>
    </recommendedName>
</protein>
<evidence type="ECO:0000256" key="8">
    <source>
        <dbReference type="ARBA" id="ARBA00022679"/>
    </source>
</evidence>
<evidence type="ECO:0000256" key="11">
    <source>
        <dbReference type="ARBA" id="ARBA00023098"/>
    </source>
</evidence>
<evidence type="ECO:0000313" key="19">
    <source>
        <dbReference type="Proteomes" id="UP000183404"/>
    </source>
</evidence>
<keyword evidence="11" id="KW-0443">Lipid metabolism</keyword>
<dbReference type="GO" id="GO:0006655">
    <property type="term" value="P:phosphatidylglycerol biosynthetic process"/>
    <property type="evidence" value="ECO:0007669"/>
    <property type="project" value="UniProtKB-UniPathway"/>
</dbReference>
<dbReference type="Pfam" id="PF01066">
    <property type="entry name" value="CDP-OH_P_transf"/>
    <property type="match status" value="1"/>
</dbReference>
<keyword evidence="7" id="KW-0444">Lipid biosynthesis</keyword>
<dbReference type="InterPro" id="IPR043130">
    <property type="entry name" value="CDP-OH_PTrfase_TM_dom"/>
</dbReference>
<dbReference type="PANTHER" id="PTHR14269:SF62">
    <property type="entry name" value="CDP-DIACYLGLYCEROL--GLYCEROL-3-PHOSPHATE 3-PHOSPHATIDYLTRANSFERASE 1, CHLOROPLASTIC"/>
    <property type="match status" value="1"/>
</dbReference>
<keyword evidence="13" id="KW-0594">Phospholipid biosynthesis</keyword>
<evidence type="ECO:0000256" key="17">
    <source>
        <dbReference type="RuleBase" id="RU003750"/>
    </source>
</evidence>
<evidence type="ECO:0000256" key="13">
    <source>
        <dbReference type="ARBA" id="ARBA00023209"/>
    </source>
</evidence>
<dbReference type="RefSeq" id="WP_003870898.1">
    <property type="nucleotide sequence ID" value="NZ_FNBS01000009.1"/>
</dbReference>
<evidence type="ECO:0000313" key="18">
    <source>
        <dbReference type="EMBL" id="SDF32996.1"/>
    </source>
</evidence>
<keyword evidence="9" id="KW-0812">Transmembrane</keyword>
<evidence type="ECO:0000256" key="6">
    <source>
        <dbReference type="ARBA" id="ARBA00014944"/>
    </source>
</evidence>
<dbReference type="InterPro" id="IPR000462">
    <property type="entry name" value="CDP-OH_P_trans"/>
</dbReference>
<dbReference type="InterPro" id="IPR048254">
    <property type="entry name" value="CDP_ALCOHOL_P_TRANSF_CS"/>
</dbReference>
<gene>
    <name evidence="18" type="ORF">SAMN04244560_00597</name>
</gene>
<proteinExistence type="inferred from homology"/>
<comment type="similarity">
    <text evidence="4 17">Belongs to the CDP-alcohol phosphatidyltransferase class-I family.</text>
</comment>
<dbReference type="UniPathway" id="UPA00084">
    <property type="reaction ID" value="UER00503"/>
</dbReference>
<keyword evidence="8 17" id="KW-0808">Transferase</keyword>
<keyword evidence="14" id="KW-1208">Phospholipid metabolism</keyword>
<evidence type="ECO:0000256" key="9">
    <source>
        <dbReference type="ARBA" id="ARBA00022692"/>
    </source>
</evidence>
<dbReference type="EC" id="2.7.8.5" evidence="5 16"/>
<sequence length="171" mass="19832">MNIPNLLTFIRFLLIPLFVYTFFYVPEGNIYAALIFILSGITDILDGYIARHYNQVTKMGTLLDPLADKLMILTVLTSLWIKDLIPFFIIAILMIKEFSMIIGAAILYKKQKIAIPANNYGKTATFFFYIAIIFSIFEWPYSFTLMIIALALAILAFFIYAFEFYKRARRN</sequence>
<comment type="pathway">
    <text evidence="3">Phospholipid metabolism; phosphatidylglycerol biosynthesis; phosphatidylglycerol from CDP-diacylglycerol: step 1/2.</text>
</comment>
<reference evidence="18 19" key="1">
    <citation type="submission" date="2016-10" db="EMBL/GenBank/DDBJ databases">
        <authorList>
            <person name="de Groot N.N."/>
        </authorList>
    </citation>
    <scope>NUCLEOTIDE SEQUENCE [LARGE SCALE GENOMIC DNA]</scope>
    <source>
        <strain evidence="18 19">DSM 569</strain>
    </source>
</reference>
<dbReference type="EMBL" id="FNBS01000009">
    <property type="protein sequence ID" value="SDF32996.1"/>
    <property type="molecule type" value="Genomic_DNA"/>
</dbReference>
<accession>A0A1I1YAX5</accession>
<dbReference type="NCBIfam" id="TIGR00560">
    <property type="entry name" value="pgsA"/>
    <property type="match status" value="1"/>
</dbReference>
<dbReference type="PIRSF" id="PIRSF000847">
    <property type="entry name" value="Phos_ph_gly_syn"/>
    <property type="match status" value="1"/>
</dbReference>
<evidence type="ECO:0000256" key="14">
    <source>
        <dbReference type="ARBA" id="ARBA00023264"/>
    </source>
</evidence>
<dbReference type="PANTHER" id="PTHR14269">
    <property type="entry name" value="CDP-DIACYLGLYCEROL--GLYCEROL-3-PHOSPHATE 3-PHOSPHATIDYLTRANSFERASE-RELATED"/>
    <property type="match status" value="1"/>
</dbReference>